<name>A0A9D1H0Q9_9ACTN</name>
<evidence type="ECO:0000313" key="5">
    <source>
        <dbReference type="Proteomes" id="UP000886842"/>
    </source>
</evidence>
<gene>
    <name evidence="4" type="ORF">IAA98_10240</name>
</gene>
<feature type="signal peptide" evidence="3">
    <location>
        <begin position="1"/>
        <end position="27"/>
    </location>
</feature>
<feature type="chain" id="PRO_5039071385" evidence="3">
    <location>
        <begin position="28"/>
        <end position="548"/>
    </location>
</feature>
<reference evidence="4" key="2">
    <citation type="journal article" date="2021" name="PeerJ">
        <title>Extensive microbial diversity within the chicken gut microbiome revealed by metagenomics and culture.</title>
        <authorList>
            <person name="Gilroy R."/>
            <person name="Ravi A."/>
            <person name="Getino M."/>
            <person name="Pursley I."/>
            <person name="Horton D.L."/>
            <person name="Alikhan N.F."/>
            <person name="Baker D."/>
            <person name="Gharbi K."/>
            <person name="Hall N."/>
            <person name="Watson M."/>
            <person name="Adriaenssens E.M."/>
            <person name="Foster-Nyarko E."/>
            <person name="Jarju S."/>
            <person name="Secka A."/>
            <person name="Antonio M."/>
            <person name="Oren A."/>
            <person name="Chaudhuri R.R."/>
            <person name="La Ragione R."/>
            <person name="Hildebrand F."/>
            <person name="Pallen M.J."/>
        </authorList>
    </citation>
    <scope>NUCLEOTIDE SEQUENCE</scope>
    <source>
        <strain evidence="4">ChiGjej1B1-24693</strain>
    </source>
</reference>
<accession>A0A9D1H0Q9</accession>
<evidence type="ECO:0000256" key="2">
    <source>
        <dbReference type="SAM" id="MobiDB-lite"/>
    </source>
</evidence>
<dbReference type="PROSITE" id="PS51257">
    <property type="entry name" value="PROKAR_LIPOPROTEIN"/>
    <property type="match status" value="1"/>
</dbReference>
<sequence>MEPCINRRRLLQVGTATALAATLPGLAGCAGDPGGTAQDKIDSPDDNINPTGMPIVTEPITLSMMTRHNPSLIEDWNSLPSWAEMEKLSNVHVEWGMVPWESASERRNLALASGDYPGILHRTGVGTVDLAKYGEQGTFVALNSVIDEYMPNLSAILDEHPEYRSGLTFPDGNIYSLPTIYDPAFESLVAQYKLWVRQDWLDSFSMSPPETIEEFEAYLDRVVHDDPNGNGKADEIGYATSNATLFVDMLRGTFGVGNRGVTAGLIDADESGGVRFWPTSEQNRDLLDYIHRLYDRGLIQDDIFSSDSDRFIAMGQSELFGAVALQSPTGFFGADAGENYLSLPPLKKDSSDPVPPFHTVGSGLHDIGQFVITDKAEHPIEACRWMDHFYGDEGARLFFMGVEGESYRTTKDGRHELLPHITDNPDGLTVGAALRAYVTYAGGSYPGIVKQEYFQGSESSDQAVEGTEALAPYVIDEIWPSFTYTSEEAAEMSSLSVDIDKLATESRAKFITGELSLDDWDTHVGQFDQVGLDRYLEIQQAALDRYRG</sequence>
<dbReference type="SUPFAM" id="SSF53850">
    <property type="entry name" value="Periplasmic binding protein-like II"/>
    <property type="match status" value="1"/>
</dbReference>
<dbReference type="InterPro" id="IPR006311">
    <property type="entry name" value="TAT_signal"/>
</dbReference>
<reference evidence="4" key="1">
    <citation type="submission" date="2020-10" db="EMBL/GenBank/DDBJ databases">
        <authorList>
            <person name="Gilroy R."/>
        </authorList>
    </citation>
    <scope>NUCLEOTIDE SEQUENCE</scope>
    <source>
        <strain evidence="4">ChiGjej1B1-24693</strain>
    </source>
</reference>
<comment type="caution">
    <text evidence="4">The sequence shown here is derived from an EMBL/GenBank/DDBJ whole genome shotgun (WGS) entry which is preliminary data.</text>
</comment>
<dbReference type="Gene3D" id="3.40.190.10">
    <property type="entry name" value="Periplasmic binding protein-like II"/>
    <property type="match status" value="2"/>
</dbReference>
<dbReference type="AlphaFoldDB" id="A0A9D1H0Q9"/>
<dbReference type="PANTHER" id="PTHR43649:SF33">
    <property type="entry name" value="POLYGALACTURONAN_RHAMNOGALACTURONAN-BINDING PROTEIN YTCQ"/>
    <property type="match status" value="1"/>
</dbReference>
<keyword evidence="1 3" id="KW-0732">Signal</keyword>
<proteinExistence type="predicted"/>
<dbReference type="PROSITE" id="PS51318">
    <property type="entry name" value="TAT"/>
    <property type="match status" value="1"/>
</dbReference>
<evidence type="ECO:0000256" key="3">
    <source>
        <dbReference type="SAM" id="SignalP"/>
    </source>
</evidence>
<evidence type="ECO:0000313" key="4">
    <source>
        <dbReference type="EMBL" id="HIT75955.1"/>
    </source>
</evidence>
<dbReference type="EMBL" id="DVLP01000306">
    <property type="protein sequence ID" value="HIT75955.1"/>
    <property type="molecule type" value="Genomic_DNA"/>
</dbReference>
<protein>
    <submittedName>
        <fullName evidence="4">ABC transporter substrate-binding protein</fullName>
    </submittedName>
</protein>
<dbReference type="PANTHER" id="PTHR43649">
    <property type="entry name" value="ARABINOSE-BINDING PROTEIN-RELATED"/>
    <property type="match status" value="1"/>
</dbReference>
<feature type="region of interest" description="Disordered" evidence="2">
    <location>
        <begin position="34"/>
        <end position="53"/>
    </location>
</feature>
<dbReference type="Proteomes" id="UP000886842">
    <property type="component" value="Unassembled WGS sequence"/>
</dbReference>
<dbReference type="InterPro" id="IPR050490">
    <property type="entry name" value="Bact_solute-bd_prot1"/>
</dbReference>
<evidence type="ECO:0000256" key="1">
    <source>
        <dbReference type="ARBA" id="ARBA00022729"/>
    </source>
</evidence>
<organism evidence="4 5">
    <name type="scientific">Candidatus Avipropionibacterium avicola</name>
    <dbReference type="NCBI Taxonomy" id="2840701"/>
    <lineage>
        <taxon>Bacteria</taxon>
        <taxon>Bacillati</taxon>
        <taxon>Actinomycetota</taxon>
        <taxon>Actinomycetes</taxon>
        <taxon>Propionibacteriales</taxon>
        <taxon>Propionibacteriaceae</taxon>
        <taxon>Propionibacteriaceae incertae sedis</taxon>
        <taxon>Candidatus Avipropionibacterium</taxon>
    </lineage>
</organism>